<accession>A0A094PNL5</accession>
<dbReference type="Gene3D" id="3.40.630.30">
    <property type="match status" value="1"/>
</dbReference>
<dbReference type="PROSITE" id="PS51186">
    <property type="entry name" value="GNAT"/>
    <property type="match status" value="1"/>
</dbReference>
<comment type="caution">
    <text evidence="2">The sequence shown here is derived from an EMBL/GenBank/DDBJ whole genome shotgun (WGS) entry which is preliminary data.</text>
</comment>
<proteinExistence type="predicted"/>
<dbReference type="EMBL" id="JNSL01000212">
    <property type="protein sequence ID" value="KGA12687.1"/>
    <property type="molecule type" value="Genomic_DNA"/>
</dbReference>
<protein>
    <recommendedName>
        <fullName evidence="1">N-acetyltransferase domain-containing protein</fullName>
    </recommendedName>
</protein>
<dbReference type="SUPFAM" id="SSF55729">
    <property type="entry name" value="Acyl-CoA N-acyltransferases (Nat)"/>
    <property type="match status" value="1"/>
</dbReference>
<feature type="domain" description="N-acetyltransferase" evidence="1">
    <location>
        <begin position="135"/>
        <end position="271"/>
    </location>
</feature>
<dbReference type="PIRSF" id="PIRSF021603">
    <property type="entry name" value="UCP21603_acetyltransf"/>
    <property type="match status" value="1"/>
</dbReference>
<gene>
    <name evidence="2" type="ORF">GM51_21360</name>
</gene>
<dbReference type="InterPro" id="IPR016181">
    <property type="entry name" value="Acyl_CoA_acyltransferase"/>
</dbReference>
<dbReference type="InterPro" id="IPR025289">
    <property type="entry name" value="DUF4081"/>
</dbReference>
<dbReference type="GO" id="GO:0016747">
    <property type="term" value="F:acyltransferase activity, transferring groups other than amino-acyl groups"/>
    <property type="evidence" value="ECO:0007669"/>
    <property type="project" value="InterPro"/>
</dbReference>
<organism evidence="2">
    <name type="scientific">freshwater metagenome</name>
    <dbReference type="NCBI Taxonomy" id="449393"/>
    <lineage>
        <taxon>unclassified sequences</taxon>
        <taxon>metagenomes</taxon>
        <taxon>ecological metagenomes</taxon>
    </lineage>
</organism>
<reference evidence="2" key="1">
    <citation type="submission" date="2014-06" db="EMBL/GenBank/DDBJ databases">
        <title>Key roles for freshwater Actinobacteria revealed by deep metagenomic sequencing.</title>
        <authorList>
            <person name="Ghai R."/>
            <person name="Mizuno C.M."/>
            <person name="Picazo A."/>
            <person name="Camacho A."/>
            <person name="Rodriguez-Valera F."/>
        </authorList>
    </citation>
    <scope>NUCLEOTIDE SEQUENCE</scope>
</reference>
<name>A0A094PNL5_9ZZZZ</name>
<dbReference type="InterPro" id="IPR000182">
    <property type="entry name" value="GNAT_dom"/>
</dbReference>
<dbReference type="Pfam" id="PF13312">
    <property type="entry name" value="DUF4081"/>
    <property type="match status" value="1"/>
</dbReference>
<sequence>MLRTEIDQVRNIALKDPISNCFIISRLNELENNSWSLQNEISVFVNDKKIESAVYNGANIVPLETNQDSQIMFAQYLLDQPRRASSIVGEKNQVLDLWNLLKPFWTKPREIRNNQPLLVIDDSPLVAPDPLVKPAVLRDLEVLLPACVSMFTEEVGISPVVGSSEQIYRSRVAEIIQQRKMFARIDNSQVTFKAEIGVTTDKVSQIQGVWVPPQLRGRNYGKAGMAGVVDLTRKHFSPKVSLYVNDYNERARAVYKSVGFQEHSIFATVLF</sequence>
<dbReference type="AlphaFoldDB" id="A0A094PNL5"/>
<dbReference type="Pfam" id="PF00583">
    <property type="entry name" value="Acetyltransf_1"/>
    <property type="match status" value="1"/>
</dbReference>
<dbReference type="InterPro" id="IPR016794">
    <property type="entry name" value="UCP21603_acetyltransf"/>
</dbReference>
<evidence type="ECO:0000313" key="2">
    <source>
        <dbReference type="EMBL" id="KGA12687.1"/>
    </source>
</evidence>
<evidence type="ECO:0000259" key="1">
    <source>
        <dbReference type="PROSITE" id="PS51186"/>
    </source>
</evidence>